<evidence type="ECO:0000313" key="2">
    <source>
        <dbReference type="EMBL" id="ASM53679.1"/>
    </source>
</evidence>
<dbReference type="Pfam" id="PF16083">
    <property type="entry name" value="Phage_holin_3_3"/>
    <property type="match status" value="1"/>
</dbReference>
<dbReference type="RefSeq" id="WP_089368074.1">
    <property type="nucleotide sequence ID" value="NZ_BJXZ01000002.1"/>
</dbReference>
<evidence type="ECO:0008006" key="4">
    <source>
        <dbReference type="Google" id="ProtNLM"/>
    </source>
</evidence>
<name>A0AAC9UHX6_9GAMM</name>
<keyword evidence="1" id="KW-0472">Membrane</keyword>
<accession>A0AAC9UHX6</accession>
<gene>
    <name evidence="2" type="ORF">PNIG_a1530</name>
</gene>
<proteinExistence type="predicted"/>
<dbReference type="KEGG" id="png:PNIG_a1530"/>
<protein>
    <recommendedName>
        <fullName evidence="4">Holin</fullName>
    </recommendedName>
</protein>
<keyword evidence="3" id="KW-1185">Reference proteome</keyword>
<feature type="transmembrane region" description="Helical" evidence="1">
    <location>
        <begin position="47"/>
        <end position="67"/>
    </location>
</feature>
<dbReference type="GeneID" id="300941348"/>
<organism evidence="2 3">
    <name type="scientific">Pseudoalteromonas nigrifaciens</name>
    <dbReference type="NCBI Taxonomy" id="28109"/>
    <lineage>
        <taxon>Bacteria</taxon>
        <taxon>Pseudomonadati</taxon>
        <taxon>Pseudomonadota</taxon>
        <taxon>Gammaproteobacteria</taxon>
        <taxon>Alteromonadales</taxon>
        <taxon>Pseudoalteromonadaceae</taxon>
        <taxon>Pseudoalteromonas</taxon>
    </lineage>
</organism>
<sequence length="113" mass="12315">MPQETGPIIKHLLDLGLGYVWFVLLAVWGGTVNYINRRKNDKLPFSIVELVGEWAVSGFAGIITVLICQELGMSVTITAATAGIAGHMGGRSIFLLERYFQHRIGIKGSNGDK</sequence>
<feature type="transmembrane region" description="Helical" evidence="1">
    <location>
        <begin position="16"/>
        <end position="35"/>
    </location>
</feature>
<evidence type="ECO:0000313" key="3">
    <source>
        <dbReference type="Proteomes" id="UP000198329"/>
    </source>
</evidence>
<feature type="transmembrane region" description="Helical" evidence="1">
    <location>
        <begin position="73"/>
        <end position="94"/>
    </location>
</feature>
<reference evidence="2 3" key="1">
    <citation type="submission" date="2015-03" db="EMBL/GenBank/DDBJ databases">
        <authorList>
            <person name="Xie B.-B."/>
            <person name="Rong J.-C."/>
            <person name="Qin Q.-L."/>
            <person name="Zhang Y.-Z."/>
        </authorList>
    </citation>
    <scope>NUCLEOTIDE SEQUENCE [LARGE SCALE GENOMIC DNA]</scope>
    <source>
        <strain evidence="2 3">KMM 661</strain>
    </source>
</reference>
<dbReference type="EMBL" id="CP011036">
    <property type="protein sequence ID" value="ASM53679.1"/>
    <property type="molecule type" value="Genomic_DNA"/>
</dbReference>
<keyword evidence="1" id="KW-0812">Transmembrane</keyword>
<dbReference type="Proteomes" id="UP000198329">
    <property type="component" value="Chromosome I"/>
</dbReference>
<dbReference type="AlphaFoldDB" id="A0AAC9UHX6"/>
<keyword evidence="1" id="KW-1133">Transmembrane helix</keyword>
<dbReference type="InterPro" id="IPR032126">
    <property type="entry name" value="LydA_holin"/>
</dbReference>
<evidence type="ECO:0000256" key="1">
    <source>
        <dbReference type="SAM" id="Phobius"/>
    </source>
</evidence>